<dbReference type="Pfam" id="PF11951">
    <property type="entry name" value="Fungal_trans_2"/>
    <property type="match status" value="1"/>
</dbReference>
<keyword evidence="3" id="KW-0805">Transcription regulation</keyword>
<comment type="caution">
    <text evidence="9">The sequence shown here is derived from an EMBL/GenBank/DDBJ whole genome shotgun (WGS) entry which is preliminary data.</text>
</comment>
<keyword evidence="4" id="KW-0238">DNA-binding</keyword>
<dbReference type="CDD" id="cd00067">
    <property type="entry name" value="GAL4"/>
    <property type="match status" value="1"/>
</dbReference>
<name>A0ABR3XAX9_9PEZI</name>
<dbReference type="EMBL" id="JAZHXJ010000125">
    <property type="protein sequence ID" value="KAL1873126.1"/>
    <property type="molecule type" value="Genomic_DNA"/>
</dbReference>
<evidence type="ECO:0000313" key="9">
    <source>
        <dbReference type="EMBL" id="KAL1873126.1"/>
    </source>
</evidence>
<evidence type="ECO:0000256" key="4">
    <source>
        <dbReference type="ARBA" id="ARBA00023125"/>
    </source>
</evidence>
<gene>
    <name evidence="9" type="ORF">VTK73DRAFT_1087</name>
</gene>
<feature type="region of interest" description="Disordered" evidence="7">
    <location>
        <begin position="464"/>
        <end position="483"/>
    </location>
</feature>
<dbReference type="PROSITE" id="PS00463">
    <property type="entry name" value="ZN2_CY6_FUNGAL_1"/>
    <property type="match status" value="1"/>
</dbReference>
<proteinExistence type="predicted"/>
<keyword evidence="6" id="KW-0539">Nucleus</keyword>
<dbReference type="InterPro" id="IPR021858">
    <property type="entry name" value="Fun_TF"/>
</dbReference>
<evidence type="ECO:0000313" key="10">
    <source>
        <dbReference type="Proteomes" id="UP001586593"/>
    </source>
</evidence>
<evidence type="ECO:0000256" key="1">
    <source>
        <dbReference type="ARBA" id="ARBA00004123"/>
    </source>
</evidence>
<dbReference type="Pfam" id="PF00172">
    <property type="entry name" value="Zn_clus"/>
    <property type="match status" value="1"/>
</dbReference>
<dbReference type="InterPro" id="IPR036864">
    <property type="entry name" value="Zn2-C6_fun-type_DNA-bd_sf"/>
</dbReference>
<dbReference type="SMART" id="SM00066">
    <property type="entry name" value="GAL4"/>
    <property type="match status" value="1"/>
</dbReference>
<evidence type="ECO:0000256" key="6">
    <source>
        <dbReference type="ARBA" id="ARBA00023242"/>
    </source>
</evidence>
<dbReference type="SUPFAM" id="SSF57701">
    <property type="entry name" value="Zn2/Cys6 DNA-binding domain"/>
    <property type="match status" value="1"/>
</dbReference>
<dbReference type="PROSITE" id="PS50048">
    <property type="entry name" value="ZN2_CY6_FUNGAL_2"/>
    <property type="match status" value="1"/>
</dbReference>
<reference evidence="9 10" key="1">
    <citation type="journal article" date="2024" name="Commun. Biol.">
        <title>Comparative genomic analysis of thermophilic fungi reveals convergent evolutionary adaptations and gene losses.</title>
        <authorList>
            <person name="Steindorff A.S."/>
            <person name="Aguilar-Pontes M.V."/>
            <person name="Robinson A.J."/>
            <person name="Andreopoulos B."/>
            <person name="LaButti K."/>
            <person name="Kuo A."/>
            <person name="Mondo S."/>
            <person name="Riley R."/>
            <person name="Otillar R."/>
            <person name="Haridas S."/>
            <person name="Lipzen A."/>
            <person name="Grimwood J."/>
            <person name="Schmutz J."/>
            <person name="Clum A."/>
            <person name="Reid I.D."/>
            <person name="Moisan M.C."/>
            <person name="Butler G."/>
            <person name="Nguyen T.T.M."/>
            <person name="Dewar K."/>
            <person name="Conant G."/>
            <person name="Drula E."/>
            <person name="Henrissat B."/>
            <person name="Hansel C."/>
            <person name="Singer S."/>
            <person name="Hutchinson M.I."/>
            <person name="de Vries R.P."/>
            <person name="Natvig D.O."/>
            <person name="Powell A.J."/>
            <person name="Tsang A."/>
            <person name="Grigoriev I.V."/>
        </authorList>
    </citation>
    <scope>NUCLEOTIDE SEQUENCE [LARGE SCALE GENOMIC DNA]</scope>
    <source>
        <strain evidence="9 10">ATCC 24622</strain>
    </source>
</reference>
<protein>
    <recommendedName>
        <fullName evidence="8">Zn(2)-C6 fungal-type domain-containing protein</fullName>
    </recommendedName>
</protein>
<evidence type="ECO:0000256" key="5">
    <source>
        <dbReference type="ARBA" id="ARBA00023163"/>
    </source>
</evidence>
<dbReference type="PANTHER" id="PTHR37534:SF16">
    <property type="entry name" value="ZN(II)2CYS6 TRANSCRIPTION FACTOR (EUROFUNG)-RELATED"/>
    <property type="match status" value="1"/>
</dbReference>
<sequence length="492" mass="54394">MDPDGSPSATSSSCRPLGAPRSRNGCQQCRKRKRKCDEHHPRCLACVDRGLPCDWGREPRQPQVARRRHHVNKDFTVPQEMRPLVTVFAAPSQPIQERLLSYFSTNSPLWLTSSGDTTACSDVIVPIALQNPVVYNCILALAAGDLAKYQPASSEMANLTYGFYGQAVAGINLALASESQGDDVSLPNWKPDGALSQNNDDLLLAILLLCVHESVNFTSINRILPHLNAAATLCHRRCYSGVVPDARLRGLLFEIFCYIFTLTAFSHGHHLALHLAPEIFTSPCLSDGLYKGVLLGQHCRPIFWVILRMSILGIGISALPQPSESTAHELLTFADQLEAYQTAWDDGDSSISQDEAKVSELYRLACLVHIKKTLDPWLPDWSDEIQGLVGRFIRTLNILPPTSPANNILCWPLFIAGMSSVAVSHQRLIIGRLRRNYESRWRSDILSQTADFLSKKWKRDKSLTSEGCRPASGNPAGPVSLRPGPEFPVVLL</sequence>
<comment type="subcellular location">
    <subcellularLocation>
        <location evidence="1">Nucleus</location>
    </subcellularLocation>
</comment>
<dbReference type="InterPro" id="IPR001138">
    <property type="entry name" value="Zn2Cys6_DnaBD"/>
</dbReference>
<keyword evidence="5" id="KW-0804">Transcription</keyword>
<keyword evidence="10" id="KW-1185">Reference proteome</keyword>
<feature type="domain" description="Zn(2)-C6 fungal-type" evidence="8">
    <location>
        <begin position="25"/>
        <end position="55"/>
    </location>
</feature>
<organism evidence="9 10">
    <name type="scientific">Phialemonium thermophilum</name>
    <dbReference type="NCBI Taxonomy" id="223376"/>
    <lineage>
        <taxon>Eukaryota</taxon>
        <taxon>Fungi</taxon>
        <taxon>Dikarya</taxon>
        <taxon>Ascomycota</taxon>
        <taxon>Pezizomycotina</taxon>
        <taxon>Sordariomycetes</taxon>
        <taxon>Sordariomycetidae</taxon>
        <taxon>Cephalothecales</taxon>
        <taxon>Cephalothecaceae</taxon>
        <taxon>Phialemonium</taxon>
    </lineage>
</organism>
<keyword evidence="2" id="KW-0862">Zinc</keyword>
<dbReference type="PANTHER" id="PTHR37534">
    <property type="entry name" value="TRANSCRIPTIONAL ACTIVATOR PROTEIN UGA3"/>
    <property type="match status" value="1"/>
</dbReference>
<evidence type="ECO:0000256" key="7">
    <source>
        <dbReference type="SAM" id="MobiDB-lite"/>
    </source>
</evidence>
<feature type="region of interest" description="Disordered" evidence="7">
    <location>
        <begin position="1"/>
        <end position="25"/>
    </location>
</feature>
<evidence type="ECO:0000256" key="3">
    <source>
        <dbReference type="ARBA" id="ARBA00023015"/>
    </source>
</evidence>
<accession>A0ABR3XAX9</accession>
<evidence type="ECO:0000256" key="2">
    <source>
        <dbReference type="ARBA" id="ARBA00022833"/>
    </source>
</evidence>
<evidence type="ECO:0000259" key="8">
    <source>
        <dbReference type="PROSITE" id="PS50048"/>
    </source>
</evidence>
<dbReference type="Proteomes" id="UP001586593">
    <property type="component" value="Unassembled WGS sequence"/>
</dbReference>
<dbReference type="Gene3D" id="4.10.240.10">
    <property type="entry name" value="Zn(2)-C6 fungal-type DNA-binding domain"/>
    <property type="match status" value="1"/>
</dbReference>